<evidence type="ECO:0000313" key="2">
    <source>
        <dbReference type="EMBL" id="PON83140.1"/>
    </source>
</evidence>
<proteinExistence type="predicted"/>
<comment type="caution">
    <text evidence="2">The sequence shown here is derived from an EMBL/GenBank/DDBJ whole genome shotgun (WGS) entry which is preliminary data.</text>
</comment>
<accession>A0A2P5ECA9</accession>
<reference evidence="3" key="1">
    <citation type="submission" date="2016-06" db="EMBL/GenBank/DDBJ databases">
        <title>Parallel loss of symbiosis genes in relatives of nitrogen-fixing non-legume Parasponia.</title>
        <authorList>
            <person name="Van Velzen R."/>
            <person name="Holmer R."/>
            <person name="Bu F."/>
            <person name="Rutten L."/>
            <person name="Van Zeijl A."/>
            <person name="Liu W."/>
            <person name="Santuari L."/>
            <person name="Cao Q."/>
            <person name="Sharma T."/>
            <person name="Shen D."/>
            <person name="Roswanjaya Y."/>
            <person name="Wardhani T."/>
            <person name="Kalhor M.S."/>
            <person name="Jansen J."/>
            <person name="Van den Hoogen J."/>
            <person name="Gungor B."/>
            <person name="Hartog M."/>
            <person name="Hontelez J."/>
            <person name="Verver J."/>
            <person name="Yang W.-C."/>
            <person name="Schijlen E."/>
            <person name="Repin R."/>
            <person name="Schilthuizen M."/>
            <person name="Schranz E."/>
            <person name="Heidstra R."/>
            <person name="Miyata K."/>
            <person name="Fedorova E."/>
            <person name="Kohlen W."/>
            <person name="Bisseling T."/>
            <person name="Smit S."/>
            <person name="Geurts R."/>
        </authorList>
    </citation>
    <scope>NUCLEOTIDE SEQUENCE [LARGE SCALE GENOMIC DNA]</scope>
    <source>
        <strain evidence="3">cv. RG33-2</strain>
    </source>
</reference>
<dbReference type="AlphaFoldDB" id="A0A2P5ECA9"/>
<dbReference type="Proteomes" id="UP000237000">
    <property type="component" value="Unassembled WGS sequence"/>
</dbReference>
<protein>
    <submittedName>
        <fullName evidence="2">Uncharacterized protein</fullName>
    </submittedName>
</protein>
<dbReference type="OrthoDB" id="10313969at2759"/>
<feature type="region of interest" description="Disordered" evidence="1">
    <location>
        <begin position="117"/>
        <end position="140"/>
    </location>
</feature>
<evidence type="ECO:0000256" key="1">
    <source>
        <dbReference type="SAM" id="MobiDB-lite"/>
    </source>
</evidence>
<feature type="compositionally biased region" description="Acidic residues" evidence="1">
    <location>
        <begin position="117"/>
        <end position="130"/>
    </location>
</feature>
<gene>
    <name evidence="2" type="ORF">TorRG33x02_211140</name>
</gene>
<evidence type="ECO:0000313" key="3">
    <source>
        <dbReference type="Proteomes" id="UP000237000"/>
    </source>
</evidence>
<sequence>TTRLQPILFEVAFLEKNRLAALEKNGVQNGGVIGAEIKRRRRQGDHGEGTLRVVGNDLDLVKVEAALLVRVSDGDVQREAVGERVVGSGCTVTESRKGGVGYGEFKLFGFGRRVHEDEDEGHDDCVDDNDSGNAATPGPF</sequence>
<name>A0A2P5ECA9_TREOI</name>
<keyword evidence="3" id="KW-1185">Reference proteome</keyword>
<feature type="non-terminal residue" evidence="2">
    <location>
        <position position="1"/>
    </location>
</feature>
<organism evidence="2 3">
    <name type="scientific">Trema orientale</name>
    <name type="common">Charcoal tree</name>
    <name type="synonym">Celtis orientalis</name>
    <dbReference type="NCBI Taxonomy" id="63057"/>
    <lineage>
        <taxon>Eukaryota</taxon>
        <taxon>Viridiplantae</taxon>
        <taxon>Streptophyta</taxon>
        <taxon>Embryophyta</taxon>
        <taxon>Tracheophyta</taxon>
        <taxon>Spermatophyta</taxon>
        <taxon>Magnoliopsida</taxon>
        <taxon>eudicotyledons</taxon>
        <taxon>Gunneridae</taxon>
        <taxon>Pentapetalae</taxon>
        <taxon>rosids</taxon>
        <taxon>fabids</taxon>
        <taxon>Rosales</taxon>
        <taxon>Cannabaceae</taxon>
        <taxon>Trema</taxon>
    </lineage>
</organism>
<dbReference type="InParanoid" id="A0A2P5ECA9"/>
<dbReference type="EMBL" id="JXTC01000183">
    <property type="protein sequence ID" value="PON83140.1"/>
    <property type="molecule type" value="Genomic_DNA"/>
</dbReference>